<dbReference type="AlphaFoldDB" id="A0A1B9F625"/>
<evidence type="ECO:0000313" key="1">
    <source>
        <dbReference type="EMBL" id="OCC15360.1"/>
    </source>
</evidence>
<sequence>MSEKAVLPEVTFTTFIMSLNTSCLVCLGELPEPSSGETKKDLACAKHTIDTLEMLKQKTKGNLEKEEEDLLSHILYDLKMRYVKALK</sequence>
<dbReference type="OrthoDB" id="9799618at2"/>
<gene>
    <name evidence="1" type="ORF">DBT_1107</name>
</gene>
<dbReference type="InterPro" id="IPR014995">
    <property type="entry name" value="DUF1844"/>
</dbReference>
<name>A0A1B9F625_9BACT</name>
<dbReference type="Pfam" id="PF08899">
    <property type="entry name" value="DUF1844"/>
    <property type="match status" value="1"/>
</dbReference>
<organism evidence="1 2">
    <name type="scientific">Dissulfuribacter thermophilus</name>
    <dbReference type="NCBI Taxonomy" id="1156395"/>
    <lineage>
        <taxon>Bacteria</taxon>
        <taxon>Pseudomonadati</taxon>
        <taxon>Thermodesulfobacteriota</taxon>
        <taxon>Dissulfuribacteria</taxon>
        <taxon>Dissulfuribacterales</taxon>
        <taxon>Dissulfuribacteraceae</taxon>
        <taxon>Dissulfuribacter</taxon>
    </lineage>
</organism>
<proteinExistence type="predicted"/>
<keyword evidence="2" id="KW-1185">Reference proteome</keyword>
<dbReference type="EMBL" id="MAGO01000005">
    <property type="protein sequence ID" value="OCC15360.1"/>
    <property type="molecule type" value="Genomic_DNA"/>
</dbReference>
<evidence type="ECO:0008006" key="3">
    <source>
        <dbReference type="Google" id="ProtNLM"/>
    </source>
</evidence>
<dbReference type="RefSeq" id="WP_067617317.1">
    <property type="nucleotide sequence ID" value="NZ_MAGO01000005.1"/>
</dbReference>
<comment type="caution">
    <text evidence="1">The sequence shown here is derived from an EMBL/GenBank/DDBJ whole genome shotgun (WGS) entry which is preliminary data.</text>
</comment>
<dbReference type="Proteomes" id="UP000093080">
    <property type="component" value="Unassembled WGS sequence"/>
</dbReference>
<evidence type="ECO:0000313" key="2">
    <source>
        <dbReference type="Proteomes" id="UP000093080"/>
    </source>
</evidence>
<dbReference type="STRING" id="1156395.DBT_1107"/>
<protein>
    <recommendedName>
        <fullName evidence="3">DUF1844 domain-containing protein</fullName>
    </recommendedName>
</protein>
<accession>A0A1B9F625</accession>
<reference evidence="1 2" key="1">
    <citation type="submission" date="2016-06" db="EMBL/GenBank/DDBJ databases">
        <title>Respiratory ammonification of nitrate coupled to the oxidation of elemental sulfur in deep-sea autotrophic thermophilic bacteria.</title>
        <authorList>
            <person name="Slobodkina G.B."/>
            <person name="Mardanov A.V."/>
            <person name="Ravin N.V."/>
            <person name="Frolova A.A."/>
            <person name="Viryasiv M.B."/>
            <person name="Chernyh N.A."/>
            <person name="Bonch-Osmolovskaya E.A."/>
            <person name="Slobodkin A.I."/>
        </authorList>
    </citation>
    <scope>NUCLEOTIDE SEQUENCE [LARGE SCALE GENOMIC DNA]</scope>
    <source>
        <strain evidence="1 2">S69</strain>
    </source>
</reference>